<keyword evidence="1" id="KW-0732">Signal</keyword>
<dbReference type="Proteomes" id="UP000828390">
    <property type="component" value="Unassembled WGS sequence"/>
</dbReference>
<evidence type="ECO:0000256" key="1">
    <source>
        <dbReference type="SAM" id="SignalP"/>
    </source>
</evidence>
<reference evidence="2" key="2">
    <citation type="submission" date="2020-11" db="EMBL/GenBank/DDBJ databases">
        <authorList>
            <person name="McCartney M.A."/>
            <person name="Auch B."/>
            <person name="Kono T."/>
            <person name="Mallez S."/>
            <person name="Becker A."/>
            <person name="Gohl D.M."/>
            <person name="Silverstein K.A.T."/>
            <person name="Koren S."/>
            <person name="Bechman K.B."/>
            <person name="Herman A."/>
            <person name="Abrahante J.E."/>
            <person name="Garbe J."/>
        </authorList>
    </citation>
    <scope>NUCLEOTIDE SEQUENCE</scope>
    <source>
        <strain evidence="2">Duluth1</strain>
        <tissue evidence="2">Whole animal</tissue>
    </source>
</reference>
<sequence length="119" mass="13341">MTTSPFPNYWTLFVALCVLTMLGLCTSAPLDTFYSLEDTAALATPQRAQLLKDLREALAITEEKQYVKSFEDSDAENGIVRVLPQKRFSPFRTQTRGGGVALCLWKVCPAAPWLVARRR</sequence>
<organism evidence="2 3">
    <name type="scientific">Dreissena polymorpha</name>
    <name type="common">Zebra mussel</name>
    <name type="synonym">Mytilus polymorpha</name>
    <dbReference type="NCBI Taxonomy" id="45954"/>
    <lineage>
        <taxon>Eukaryota</taxon>
        <taxon>Metazoa</taxon>
        <taxon>Spiralia</taxon>
        <taxon>Lophotrochozoa</taxon>
        <taxon>Mollusca</taxon>
        <taxon>Bivalvia</taxon>
        <taxon>Autobranchia</taxon>
        <taxon>Heteroconchia</taxon>
        <taxon>Euheterodonta</taxon>
        <taxon>Imparidentia</taxon>
        <taxon>Neoheterodontei</taxon>
        <taxon>Myida</taxon>
        <taxon>Dreissenoidea</taxon>
        <taxon>Dreissenidae</taxon>
        <taxon>Dreissena</taxon>
    </lineage>
</organism>
<gene>
    <name evidence="2" type="ORF">DPMN_129492</name>
</gene>
<feature type="signal peptide" evidence="1">
    <location>
        <begin position="1"/>
        <end position="27"/>
    </location>
</feature>
<evidence type="ECO:0000313" key="2">
    <source>
        <dbReference type="EMBL" id="KAH3827555.1"/>
    </source>
</evidence>
<name>A0A9D4JWP7_DREPO</name>
<comment type="caution">
    <text evidence="2">The sequence shown here is derived from an EMBL/GenBank/DDBJ whole genome shotgun (WGS) entry which is preliminary data.</text>
</comment>
<evidence type="ECO:0000313" key="3">
    <source>
        <dbReference type="Proteomes" id="UP000828390"/>
    </source>
</evidence>
<proteinExistence type="predicted"/>
<accession>A0A9D4JWP7</accession>
<reference evidence="2" key="1">
    <citation type="journal article" date="2019" name="bioRxiv">
        <title>The Genome of the Zebra Mussel, Dreissena polymorpha: A Resource for Invasive Species Research.</title>
        <authorList>
            <person name="McCartney M.A."/>
            <person name="Auch B."/>
            <person name="Kono T."/>
            <person name="Mallez S."/>
            <person name="Zhang Y."/>
            <person name="Obille A."/>
            <person name="Becker A."/>
            <person name="Abrahante J.E."/>
            <person name="Garbe J."/>
            <person name="Badalamenti J.P."/>
            <person name="Herman A."/>
            <person name="Mangelson H."/>
            <person name="Liachko I."/>
            <person name="Sullivan S."/>
            <person name="Sone E.D."/>
            <person name="Koren S."/>
            <person name="Silverstein K.A.T."/>
            <person name="Beckman K.B."/>
            <person name="Gohl D.M."/>
        </authorList>
    </citation>
    <scope>NUCLEOTIDE SEQUENCE</scope>
    <source>
        <strain evidence="2">Duluth1</strain>
        <tissue evidence="2">Whole animal</tissue>
    </source>
</reference>
<dbReference type="AlphaFoldDB" id="A0A9D4JWP7"/>
<keyword evidence="3" id="KW-1185">Reference proteome</keyword>
<dbReference type="OrthoDB" id="6104461at2759"/>
<protein>
    <submittedName>
        <fullName evidence="2">Uncharacterized protein</fullName>
    </submittedName>
</protein>
<feature type="chain" id="PRO_5039396030" evidence="1">
    <location>
        <begin position="28"/>
        <end position="119"/>
    </location>
</feature>
<dbReference type="EMBL" id="JAIWYP010000005">
    <property type="protein sequence ID" value="KAH3827555.1"/>
    <property type="molecule type" value="Genomic_DNA"/>
</dbReference>